<dbReference type="EMBL" id="JBHUIK010000007">
    <property type="protein sequence ID" value="MFD2216527.1"/>
    <property type="molecule type" value="Genomic_DNA"/>
</dbReference>
<evidence type="ECO:0000313" key="3">
    <source>
        <dbReference type="Proteomes" id="UP001597318"/>
    </source>
</evidence>
<gene>
    <name evidence="2" type="ORF">ACFSKK_22895</name>
</gene>
<evidence type="ECO:0000313" key="2">
    <source>
        <dbReference type="EMBL" id="MFD2216527.1"/>
    </source>
</evidence>
<proteinExistence type="predicted"/>
<evidence type="ECO:0000256" key="1">
    <source>
        <dbReference type="SAM" id="Phobius"/>
    </source>
</evidence>
<dbReference type="InterPro" id="IPR030888">
    <property type="entry name" value="Put_ccm"/>
</dbReference>
<feature type="transmembrane region" description="Helical" evidence="1">
    <location>
        <begin position="6"/>
        <end position="23"/>
    </location>
</feature>
<comment type="caution">
    <text evidence="2">The sequence shown here is derived from an EMBL/GenBank/DDBJ whole genome shotgun (WGS) entry which is preliminary data.</text>
</comment>
<organism evidence="2 3">
    <name type="scientific">Metabacillus endolithicus</name>
    <dbReference type="NCBI Taxonomy" id="1535204"/>
    <lineage>
        <taxon>Bacteria</taxon>
        <taxon>Bacillati</taxon>
        <taxon>Bacillota</taxon>
        <taxon>Bacilli</taxon>
        <taxon>Bacillales</taxon>
        <taxon>Bacillaceae</taxon>
        <taxon>Metabacillus</taxon>
    </lineage>
</organism>
<sequence length="40" mass="4821">MNFLFVGVLIIWVGILAYVIRIFNEQKKITKQLEKIKSYY</sequence>
<dbReference type="NCBIfam" id="TIGR04391">
    <property type="entry name" value="CcmD_alt_fam"/>
    <property type="match status" value="1"/>
</dbReference>
<keyword evidence="1" id="KW-1133">Transmembrane helix</keyword>
<keyword evidence="1" id="KW-0812">Transmembrane</keyword>
<dbReference type="Proteomes" id="UP001597318">
    <property type="component" value="Unassembled WGS sequence"/>
</dbReference>
<dbReference type="RefSeq" id="WP_098796854.1">
    <property type="nucleotide sequence ID" value="NZ_CP095551.1"/>
</dbReference>
<name>A0ABW5C2F5_9BACI</name>
<keyword evidence="3" id="KW-1185">Reference proteome</keyword>
<protein>
    <submittedName>
        <fullName evidence="2">CcmD family protein</fullName>
    </submittedName>
</protein>
<reference evidence="3" key="1">
    <citation type="journal article" date="2019" name="Int. J. Syst. Evol. Microbiol.">
        <title>The Global Catalogue of Microorganisms (GCM) 10K type strain sequencing project: providing services to taxonomists for standard genome sequencing and annotation.</title>
        <authorList>
            <consortium name="The Broad Institute Genomics Platform"/>
            <consortium name="The Broad Institute Genome Sequencing Center for Infectious Disease"/>
            <person name="Wu L."/>
            <person name="Ma J."/>
        </authorList>
    </citation>
    <scope>NUCLEOTIDE SEQUENCE [LARGE SCALE GENOMIC DNA]</scope>
    <source>
        <strain evidence="3">CGMCC 1.15474</strain>
    </source>
</reference>
<keyword evidence="1" id="KW-0472">Membrane</keyword>
<accession>A0ABW5C2F5</accession>